<keyword evidence="3" id="KW-1185">Reference proteome</keyword>
<organism evidence="2 3">
    <name type="scientific">Phanerochaete sordida</name>
    <dbReference type="NCBI Taxonomy" id="48140"/>
    <lineage>
        <taxon>Eukaryota</taxon>
        <taxon>Fungi</taxon>
        <taxon>Dikarya</taxon>
        <taxon>Basidiomycota</taxon>
        <taxon>Agaricomycotina</taxon>
        <taxon>Agaricomycetes</taxon>
        <taxon>Polyporales</taxon>
        <taxon>Phanerochaetaceae</taxon>
        <taxon>Phanerochaete</taxon>
    </lineage>
</organism>
<comment type="caution">
    <text evidence="2">The sequence shown here is derived from an EMBL/GenBank/DDBJ whole genome shotgun (WGS) entry which is preliminary data.</text>
</comment>
<protein>
    <submittedName>
        <fullName evidence="2">Uncharacterized protein</fullName>
    </submittedName>
</protein>
<evidence type="ECO:0000256" key="1">
    <source>
        <dbReference type="SAM" id="Phobius"/>
    </source>
</evidence>
<dbReference type="Proteomes" id="UP000703269">
    <property type="component" value="Unassembled WGS sequence"/>
</dbReference>
<feature type="transmembrane region" description="Helical" evidence="1">
    <location>
        <begin position="135"/>
        <end position="153"/>
    </location>
</feature>
<name>A0A9P3L7R9_9APHY</name>
<feature type="transmembrane region" description="Helical" evidence="1">
    <location>
        <begin position="61"/>
        <end position="82"/>
    </location>
</feature>
<gene>
    <name evidence="2" type="ORF">PsYK624_014400</name>
</gene>
<dbReference type="AlphaFoldDB" id="A0A9P3L7R9"/>
<keyword evidence="1" id="KW-0812">Transmembrane</keyword>
<evidence type="ECO:0000313" key="3">
    <source>
        <dbReference type="Proteomes" id="UP000703269"/>
    </source>
</evidence>
<feature type="transmembrane region" description="Helical" evidence="1">
    <location>
        <begin position="103"/>
        <end position="123"/>
    </location>
</feature>
<dbReference type="EMBL" id="BPQB01000002">
    <property type="protein sequence ID" value="GJE85361.1"/>
    <property type="molecule type" value="Genomic_DNA"/>
</dbReference>
<sequence>MTPVLTDILEGADYRNAYSLQFRCYGHPVSTTPQSIRSYMICMSDPLPDMFYGLTFSNLQAAQTTCAVLLAQDILVIGLTLAKTFGQWWEARKLKMTVSMSASILRGGTIHFLILMSLLIAQMCIVKPDGIMEMVMAPLLAAMPLILTSRLIMELRAMLQGPSDLSDPGAGQRQTYFHRSAREVQRSLNLLNTTSVGRPVAEDRVDEE</sequence>
<proteinExistence type="predicted"/>
<keyword evidence="1" id="KW-1133">Transmembrane helix</keyword>
<reference evidence="2 3" key="1">
    <citation type="submission" date="2021-08" db="EMBL/GenBank/DDBJ databases">
        <title>Draft Genome Sequence of Phanerochaete sordida strain YK-624.</title>
        <authorList>
            <person name="Mori T."/>
            <person name="Dohra H."/>
            <person name="Suzuki T."/>
            <person name="Kawagishi H."/>
            <person name="Hirai H."/>
        </authorList>
    </citation>
    <scope>NUCLEOTIDE SEQUENCE [LARGE SCALE GENOMIC DNA]</scope>
    <source>
        <strain evidence="2 3">YK-624</strain>
    </source>
</reference>
<accession>A0A9P3L7R9</accession>
<keyword evidence="1" id="KW-0472">Membrane</keyword>
<evidence type="ECO:0000313" key="2">
    <source>
        <dbReference type="EMBL" id="GJE85361.1"/>
    </source>
</evidence>
<dbReference type="OrthoDB" id="10549420at2759"/>